<feature type="compositionally biased region" description="Polar residues" evidence="4">
    <location>
        <begin position="168"/>
        <end position="189"/>
    </location>
</feature>
<dbReference type="RefSeq" id="XP_019024305.1">
    <property type="nucleotide sequence ID" value="XM_019170658.1"/>
</dbReference>
<evidence type="ECO:0000313" key="6">
    <source>
        <dbReference type="EMBL" id="GAO46319.1"/>
    </source>
</evidence>
<dbReference type="GO" id="GO:0044613">
    <property type="term" value="C:nuclear pore central transport channel"/>
    <property type="evidence" value="ECO:0007669"/>
    <property type="project" value="TreeGrafter"/>
</dbReference>
<feature type="compositionally biased region" description="Polar residues" evidence="4">
    <location>
        <begin position="209"/>
        <end position="241"/>
    </location>
</feature>
<dbReference type="GO" id="GO:0036228">
    <property type="term" value="P:protein localization to nuclear inner membrane"/>
    <property type="evidence" value="ECO:0007669"/>
    <property type="project" value="TreeGrafter"/>
</dbReference>
<keyword evidence="3" id="KW-0539">Nucleus</keyword>
<proteinExistence type="predicted"/>
<evidence type="ECO:0000256" key="4">
    <source>
        <dbReference type="SAM" id="MobiDB-lite"/>
    </source>
</evidence>
<dbReference type="GO" id="GO:0006607">
    <property type="term" value="P:NLS-bearing protein import into nucleus"/>
    <property type="evidence" value="ECO:0007669"/>
    <property type="project" value="TreeGrafter"/>
</dbReference>
<dbReference type="PANTHER" id="PTHR13000">
    <property type="entry name" value="NUCLEOPORIN P54"/>
    <property type="match status" value="1"/>
</dbReference>
<evidence type="ECO:0000313" key="7">
    <source>
        <dbReference type="Proteomes" id="UP000033140"/>
    </source>
</evidence>
<feature type="region of interest" description="Disordered" evidence="4">
    <location>
        <begin position="261"/>
        <end position="282"/>
    </location>
</feature>
<dbReference type="AlphaFoldDB" id="A0A0E9N913"/>
<dbReference type="Proteomes" id="UP000033140">
    <property type="component" value="Unassembled WGS sequence"/>
</dbReference>
<protein>
    <recommendedName>
        <fullName evidence="5">Nucleoporin Nup54 alpha-helical domain-containing protein</fullName>
    </recommendedName>
</protein>
<dbReference type="OMA" id="NVMKRDT"/>
<accession>A0A0E9N913</accession>
<dbReference type="OrthoDB" id="6162375at2759"/>
<dbReference type="STRING" id="698492.A0A0E9N913"/>
<reference evidence="6 7" key="2">
    <citation type="journal article" date="2014" name="J. Gen. Appl. Microbiol.">
        <title>The early diverging ascomycetous budding yeast Saitoella complicata has three histone deacetylases belonging to the Clr6, Hos2, and Rpd3 lineages.</title>
        <authorList>
            <person name="Nishida H."/>
            <person name="Matsumoto T."/>
            <person name="Kondo S."/>
            <person name="Hamamoto M."/>
            <person name="Yoshikawa H."/>
        </authorList>
    </citation>
    <scope>NUCLEOTIDE SEQUENCE [LARGE SCALE GENOMIC DNA]</scope>
    <source>
        <strain evidence="6 7">NRRL Y-17804</strain>
    </source>
</reference>
<feature type="compositionally biased region" description="Low complexity" evidence="4">
    <location>
        <begin position="138"/>
        <end position="147"/>
    </location>
</feature>
<feature type="compositionally biased region" description="Polar residues" evidence="4">
    <location>
        <begin position="75"/>
        <end position="94"/>
    </location>
</feature>
<dbReference type="GO" id="GO:0006999">
    <property type="term" value="P:nuclear pore organization"/>
    <property type="evidence" value="ECO:0007669"/>
    <property type="project" value="TreeGrafter"/>
</dbReference>
<dbReference type="Pfam" id="PF13874">
    <property type="entry name" value="Nup54"/>
    <property type="match status" value="1"/>
</dbReference>
<feature type="compositionally biased region" description="Low complexity" evidence="4">
    <location>
        <begin position="107"/>
        <end position="124"/>
    </location>
</feature>
<dbReference type="InterPro" id="IPR024864">
    <property type="entry name" value="Nup54/Nup57/Nup44"/>
</dbReference>
<keyword evidence="7" id="KW-1185">Reference proteome</keyword>
<evidence type="ECO:0000259" key="5">
    <source>
        <dbReference type="Pfam" id="PF13874"/>
    </source>
</evidence>
<dbReference type="PANTHER" id="PTHR13000:SF0">
    <property type="entry name" value="NUCLEOPORIN P54"/>
    <property type="match status" value="1"/>
</dbReference>
<sequence>MSFGFNAAPAQQSTTPAFGGFGANNAAASPFGTAGQATSGGFGGNTAAASSFGMGGQQFNTTTASGGLFGSTAAQPAQNATGTSPFATAGQQTGSLGGFGTNTASTSPFGAAAGQQASSSPASGGLFGAQQNTAGASPFATGGQQTTGFGGFGASTAGASPFGAAGQQAGSTPSFFDTSTMQQNQQQNPGLFGQPVQQSQSQPGMLGSQFGQPQQQNLGASLLGGQQSQPQYSWGSATQSRPAAGAGLGASIAPGQSYMNQSYGPYGPAQPPSLTDQLQKIQSAWDPRSPDCAFQYYFYNKVGVEQAALYAKPAGHDQAKWDKAVAERPDNTVVPALANGFDDLKKRMDLQENQVNAYRARMHEIVTKLTDLSNKHDLHTSVKTAEARARHASLAQRVLSLAAKVQTLKNRGFNLRPEEEALRLKFEALNKQMNDPAVFGQINEYWARMTSMRERARQIKEESKKTGWNSSINWAQDEKQLEKISKILADHQTGIAHVSDVLKEDLREVDEIMTKIEERQRMKKSSVRR</sequence>
<organism evidence="6 7">
    <name type="scientific">Saitoella complicata (strain BCRC 22490 / CBS 7301 / JCM 7358 / NBRC 10748 / NRRL Y-17804)</name>
    <dbReference type="NCBI Taxonomy" id="698492"/>
    <lineage>
        <taxon>Eukaryota</taxon>
        <taxon>Fungi</taxon>
        <taxon>Dikarya</taxon>
        <taxon>Ascomycota</taxon>
        <taxon>Taphrinomycotina</taxon>
        <taxon>Taphrinomycotina incertae sedis</taxon>
        <taxon>Saitoella</taxon>
    </lineage>
</organism>
<keyword evidence="2" id="KW-0813">Transport</keyword>
<evidence type="ECO:0000256" key="2">
    <source>
        <dbReference type="ARBA" id="ARBA00022448"/>
    </source>
</evidence>
<reference evidence="6 7" key="1">
    <citation type="journal article" date="2011" name="J. Gen. Appl. Microbiol.">
        <title>Draft genome sequencing of the enigmatic yeast Saitoella complicata.</title>
        <authorList>
            <person name="Nishida H."/>
            <person name="Hamamoto M."/>
            <person name="Sugiyama J."/>
        </authorList>
    </citation>
    <scope>NUCLEOTIDE SEQUENCE [LARGE SCALE GENOMIC DNA]</scope>
    <source>
        <strain evidence="6 7">NRRL Y-17804</strain>
    </source>
</reference>
<feature type="region of interest" description="Disordered" evidence="4">
    <location>
        <begin position="75"/>
        <end position="249"/>
    </location>
</feature>
<dbReference type="EMBL" id="BACD03000003">
    <property type="protein sequence ID" value="GAO46319.1"/>
    <property type="molecule type" value="Genomic_DNA"/>
</dbReference>
<dbReference type="Gene3D" id="1.20.5.490">
    <property type="entry name" value="Single helix bin"/>
    <property type="match status" value="1"/>
</dbReference>
<name>A0A0E9N913_SAICN</name>
<feature type="compositionally biased region" description="Low complexity" evidence="4">
    <location>
        <begin position="154"/>
        <end position="166"/>
    </location>
</feature>
<reference evidence="6 7" key="3">
    <citation type="journal article" date="2015" name="Genome Announc.">
        <title>Draft Genome Sequence of the Archiascomycetous Yeast Saitoella complicata.</title>
        <authorList>
            <person name="Yamauchi K."/>
            <person name="Kondo S."/>
            <person name="Hamamoto M."/>
            <person name="Takahashi Y."/>
            <person name="Ogura Y."/>
            <person name="Hayashi T."/>
            <person name="Nishida H."/>
        </authorList>
    </citation>
    <scope>NUCLEOTIDE SEQUENCE [LARGE SCALE GENOMIC DNA]</scope>
    <source>
        <strain evidence="6 7">NRRL Y-17804</strain>
    </source>
</reference>
<evidence type="ECO:0000256" key="1">
    <source>
        <dbReference type="ARBA" id="ARBA00004123"/>
    </source>
</evidence>
<gene>
    <name evidence="6" type="ORF">G7K_0551-t1</name>
</gene>
<feature type="domain" description="Nucleoporin Nup54 alpha-helical" evidence="5">
    <location>
        <begin position="312"/>
        <end position="449"/>
    </location>
</feature>
<evidence type="ECO:0000256" key="3">
    <source>
        <dbReference type="ARBA" id="ARBA00023242"/>
    </source>
</evidence>
<comment type="subcellular location">
    <subcellularLocation>
        <location evidence="1">Nucleus</location>
    </subcellularLocation>
</comment>
<feature type="compositionally biased region" description="Polar residues" evidence="4">
    <location>
        <begin position="272"/>
        <end position="282"/>
    </location>
</feature>
<dbReference type="InterPro" id="IPR025712">
    <property type="entry name" value="Nup54_alpha-helical_dom"/>
</dbReference>
<comment type="caution">
    <text evidence="6">The sequence shown here is derived from an EMBL/GenBank/DDBJ whole genome shotgun (WGS) entry which is preliminary data.</text>
</comment>
<feature type="compositionally biased region" description="Low complexity" evidence="4">
    <location>
        <begin position="193"/>
        <end position="204"/>
    </location>
</feature>
<dbReference type="GO" id="GO:0017056">
    <property type="term" value="F:structural constituent of nuclear pore"/>
    <property type="evidence" value="ECO:0007669"/>
    <property type="project" value="TreeGrafter"/>
</dbReference>